<evidence type="ECO:0000313" key="2">
    <source>
        <dbReference type="Proteomes" id="UP000003477"/>
    </source>
</evidence>
<dbReference type="AlphaFoldDB" id="G5JA32"/>
<organism evidence="1 2">
    <name type="scientific">Crocosphaera watsonii WH 0003</name>
    <dbReference type="NCBI Taxonomy" id="423471"/>
    <lineage>
        <taxon>Bacteria</taxon>
        <taxon>Bacillati</taxon>
        <taxon>Cyanobacteriota</taxon>
        <taxon>Cyanophyceae</taxon>
        <taxon>Oscillatoriophycideae</taxon>
        <taxon>Chroococcales</taxon>
        <taxon>Aphanothecaceae</taxon>
        <taxon>Crocosphaera</taxon>
    </lineage>
</organism>
<dbReference type="EMBL" id="AESD01000650">
    <property type="protein sequence ID" value="EHJ10960.1"/>
    <property type="molecule type" value="Genomic_DNA"/>
</dbReference>
<dbReference type="Proteomes" id="UP000003477">
    <property type="component" value="Unassembled WGS sequence"/>
</dbReference>
<accession>G5JA32</accession>
<proteinExistence type="predicted"/>
<sequence>MVICALMFIKMMNDAPWQQETVIHRTQLILSSFEHWLGCSFCFSDFSFLS</sequence>
<protein>
    <submittedName>
        <fullName evidence="1">Uncharacterized protein</fullName>
    </submittedName>
</protein>
<comment type="caution">
    <text evidence="1">The sequence shown here is derived from an EMBL/GenBank/DDBJ whole genome shotgun (WGS) entry which is preliminary data.</text>
</comment>
<reference evidence="1 2" key="1">
    <citation type="journal article" date="2011" name="Front. Microbiol.">
        <title>Two Strains of Crocosphaera watsonii with Highly Conserved Genomes are Distinguished by Strain-Specific Features.</title>
        <authorList>
            <person name="Bench S.R."/>
            <person name="Ilikchyan I.N."/>
            <person name="Tripp H.J."/>
            <person name="Zehr J.P."/>
        </authorList>
    </citation>
    <scope>NUCLEOTIDE SEQUENCE [LARGE SCALE GENOMIC DNA]</scope>
    <source>
        <strain evidence="1 2">WH 0003</strain>
    </source>
</reference>
<name>G5JA32_CROWT</name>
<gene>
    <name evidence="1" type="ORF">CWATWH0003_4295</name>
</gene>
<dbReference type="PATRIC" id="fig|423471.3.peg.4022"/>
<evidence type="ECO:0000313" key="1">
    <source>
        <dbReference type="EMBL" id="EHJ10960.1"/>
    </source>
</evidence>